<dbReference type="InterPro" id="IPR001304">
    <property type="entry name" value="C-type_lectin-like"/>
</dbReference>
<proteinExistence type="predicted"/>
<organism evidence="2 3">
    <name type="scientific">Sinocyclocheilus anshuiensis</name>
    <dbReference type="NCBI Taxonomy" id="1608454"/>
    <lineage>
        <taxon>Eukaryota</taxon>
        <taxon>Metazoa</taxon>
        <taxon>Chordata</taxon>
        <taxon>Craniata</taxon>
        <taxon>Vertebrata</taxon>
        <taxon>Euteleostomi</taxon>
        <taxon>Actinopterygii</taxon>
        <taxon>Neopterygii</taxon>
        <taxon>Teleostei</taxon>
        <taxon>Ostariophysi</taxon>
        <taxon>Cypriniformes</taxon>
        <taxon>Cyprinidae</taxon>
        <taxon>Cyprininae</taxon>
        <taxon>Sinocyclocheilus</taxon>
    </lineage>
</organism>
<evidence type="ECO:0000313" key="3">
    <source>
        <dbReference type="Proteomes" id="UP000472260"/>
    </source>
</evidence>
<sequence length="153" mass="17968">MTLEETALFSKLRVRTFKADPPETLRCSGPDWYEFGEFCYKPFEEKKTWHSARTACRQLGADLVSIRSMTEQSWLESYLYQGTDVWIGLNDLGFSGLFSWSDHHEATFTYWAPGEPHNHLGFSEDCVEMYHETARWNDVTCSELNTYLRRCLR</sequence>
<dbReference type="AlphaFoldDB" id="A0A671RI03"/>
<dbReference type="SUPFAM" id="SSF56436">
    <property type="entry name" value="C-type lectin-like"/>
    <property type="match status" value="1"/>
</dbReference>
<evidence type="ECO:0000259" key="1">
    <source>
        <dbReference type="PROSITE" id="PS50041"/>
    </source>
</evidence>
<dbReference type="Gene3D" id="3.10.100.10">
    <property type="entry name" value="Mannose-Binding Protein A, subunit A"/>
    <property type="match status" value="1"/>
</dbReference>
<dbReference type="CDD" id="cd00037">
    <property type="entry name" value="CLECT"/>
    <property type="match status" value="1"/>
</dbReference>
<dbReference type="Ensembl" id="ENSSANT00000088166.1">
    <property type="protein sequence ID" value="ENSSANP00000082963.1"/>
    <property type="gene ID" value="ENSSANG00000041142.1"/>
</dbReference>
<dbReference type="PANTHER" id="PTHR22803">
    <property type="entry name" value="MANNOSE, PHOSPHOLIPASE, LECTIN RECEPTOR RELATED"/>
    <property type="match status" value="1"/>
</dbReference>
<dbReference type="PROSITE" id="PS50041">
    <property type="entry name" value="C_TYPE_LECTIN_2"/>
    <property type="match status" value="1"/>
</dbReference>
<feature type="domain" description="C-type lectin" evidence="1">
    <location>
        <begin position="35"/>
        <end position="150"/>
    </location>
</feature>
<protein>
    <recommendedName>
        <fullName evidence="1">C-type lectin domain-containing protein</fullName>
    </recommendedName>
</protein>
<accession>A0A671RI03</accession>
<reference evidence="2" key="1">
    <citation type="submission" date="2025-08" db="UniProtKB">
        <authorList>
            <consortium name="Ensembl"/>
        </authorList>
    </citation>
    <scope>IDENTIFICATION</scope>
</reference>
<dbReference type="InterPro" id="IPR016187">
    <property type="entry name" value="CTDL_fold"/>
</dbReference>
<dbReference type="Pfam" id="PF00059">
    <property type="entry name" value="Lectin_C"/>
    <property type="match status" value="1"/>
</dbReference>
<name>A0A671RI03_9TELE</name>
<reference evidence="2" key="2">
    <citation type="submission" date="2025-09" db="UniProtKB">
        <authorList>
            <consortium name="Ensembl"/>
        </authorList>
    </citation>
    <scope>IDENTIFICATION</scope>
</reference>
<dbReference type="InterPro" id="IPR050111">
    <property type="entry name" value="C-type_lectin/snaclec_domain"/>
</dbReference>
<dbReference type="SMART" id="SM00034">
    <property type="entry name" value="CLECT"/>
    <property type="match status" value="1"/>
</dbReference>
<dbReference type="InterPro" id="IPR016186">
    <property type="entry name" value="C-type_lectin-like/link_sf"/>
</dbReference>
<evidence type="ECO:0000313" key="2">
    <source>
        <dbReference type="Ensembl" id="ENSSANP00000082963.1"/>
    </source>
</evidence>
<keyword evidence="3" id="KW-1185">Reference proteome</keyword>
<dbReference type="Proteomes" id="UP000472260">
    <property type="component" value="Unassembled WGS sequence"/>
</dbReference>